<dbReference type="PROSITE" id="PS50853">
    <property type="entry name" value="FN3"/>
    <property type="match status" value="1"/>
</dbReference>
<gene>
    <name evidence="8" type="ORF">POM88_048000</name>
</gene>
<reference evidence="8" key="1">
    <citation type="submission" date="2023-02" db="EMBL/GenBank/DDBJ databases">
        <title>Genome of toxic invasive species Heracleum sosnowskyi carries increased number of genes despite the absence of recent whole-genome duplications.</title>
        <authorList>
            <person name="Schelkunov M."/>
            <person name="Shtratnikova V."/>
            <person name="Makarenko M."/>
            <person name="Klepikova A."/>
            <person name="Omelchenko D."/>
            <person name="Novikova G."/>
            <person name="Obukhova E."/>
            <person name="Bogdanov V."/>
            <person name="Penin A."/>
            <person name="Logacheva M."/>
        </authorList>
    </citation>
    <scope>NUCLEOTIDE SEQUENCE</scope>
    <source>
        <strain evidence="8">Hsosn_3</strain>
        <tissue evidence="8">Leaf</tissue>
    </source>
</reference>
<evidence type="ECO:0000256" key="2">
    <source>
        <dbReference type="ARBA" id="ARBA00022723"/>
    </source>
</evidence>
<comment type="caution">
    <text evidence="8">The sequence shown here is derived from an EMBL/GenBank/DDBJ whole genome shotgun (WGS) entry which is preliminary data.</text>
</comment>
<evidence type="ECO:0000256" key="5">
    <source>
        <dbReference type="ARBA" id="ARBA00023242"/>
    </source>
</evidence>
<name>A0AAD8GUH9_9APIA</name>
<dbReference type="GO" id="GO:0005634">
    <property type="term" value="C:nucleus"/>
    <property type="evidence" value="ECO:0007669"/>
    <property type="project" value="UniProtKB-SubCell"/>
</dbReference>
<evidence type="ECO:0000256" key="6">
    <source>
        <dbReference type="SAM" id="MobiDB-lite"/>
    </source>
</evidence>
<dbReference type="GO" id="GO:0008270">
    <property type="term" value="F:zinc ion binding"/>
    <property type="evidence" value="ECO:0007669"/>
    <property type="project" value="UniProtKB-KW"/>
</dbReference>
<dbReference type="Pfam" id="PF23376">
    <property type="entry name" value="Fn3_VIN3"/>
    <property type="match status" value="1"/>
</dbReference>
<dbReference type="InterPro" id="IPR056990">
    <property type="entry name" value="VIN3-like_C"/>
</dbReference>
<reference evidence="8" key="2">
    <citation type="submission" date="2023-05" db="EMBL/GenBank/DDBJ databases">
        <authorList>
            <person name="Schelkunov M.I."/>
        </authorList>
    </citation>
    <scope>NUCLEOTIDE SEQUENCE</scope>
    <source>
        <strain evidence="8">Hsosn_3</strain>
        <tissue evidence="8">Leaf</tissue>
    </source>
</reference>
<comment type="subcellular location">
    <subcellularLocation>
        <location evidence="1">Nucleus</location>
    </subcellularLocation>
</comment>
<evidence type="ECO:0000313" key="8">
    <source>
        <dbReference type="EMBL" id="KAK1354744.1"/>
    </source>
</evidence>
<evidence type="ECO:0000256" key="4">
    <source>
        <dbReference type="ARBA" id="ARBA00022833"/>
    </source>
</evidence>
<dbReference type="SUPFAM" id="SSF49265">
    <property type="entry name" value="Fibronectin type III"/>
    <property type="match status" value="1"/>
</dbReference>
<dbReference type="InterPro" id="IPR044514">
    <property type="entry name" value="VIN3-like"/>
</dbReference>
<evidence type="ECO:0000256" key="3">
    <source>
        <dbReference type="ARBA" id="ARBA00022771"/>
    </source>
</evidence>
<dbReference type="Pfam" id="PF07227">
    <property type="entry name" value="PHD_Oberon"/>
    <property type="match status" value="1"/>
</dbReference>
<keyword evidence="4" id="KW-0862">Zinc</keyword>
<sequence>MLVITYTSEHNHPWPTQRNALAGSTRIQPASKSTTTTTSKTSPIAASQSQKSPELSNMKEELKENNEVENMSTSPTSIKNPKFNSFPFTLLTVSGVQSLSSSVQSTPEKIGLSDDGSRSGEPLQESLKLGQEKDLLHNCLEKEKQNSALSVCKMPDQGSKASKKPIKNQEVKKPLFAPNGQPSRKQSRKAKNPSRFPEATEKSAALKRSTLLICQNPACRATLSDEAFCKRCSCCICHSFDDNKDPSLWLECTSESSKGDSCGLSCHIECALQHRKVGVVDLGLLMKLDGSYCCASCGKVSGILGCWRKQLLIAKDARRVDVLYFRISISYRLLEGTSRFKELHDIVASIKGKLDTELGPASGVSTKMARCIVSRLSVAGDVQALCSTAIEKADEWLAATSSADPNCREGSLPAACKVLFEKVLSTSVVIFLVDMSTSSLEDIKGYKLWYCKTREETHSEEPACVFPKSQRRVFISNLLPCTEYSFRVVSFTEAGDMGHSEAKCFTKSVEVRDLGKILQIASSQVQGCLKELSGERSQNFLGVEEPNPQHVQNQLQRVSCELDLNIATVPDLNEELPPPVESRNEDNIITLGRVEAVDDQVSHDNQRNDVEKSHGSGDSQNWTHKPNGDVSTDSKGKMNKKRAATANEESHDCDSTLVNGSPCAIHNGSGSLGENFEYCVKIIRLLECEGHIKSEFRLKLLTWYSLRSTEQERRVVNTFIQTLLDDPSSLAGQLLDSFSDVVSSKRRRNGFCSKLWH</sequence>
<feature type="region of interest" description="Disordered" evidence="6">
    <location>
        <begin position="1"/>
        <end position="59"/>
    </location>
</feature>
<dbReference type="InterPro" id="IPR058585">
    <property type="entry name" value="Fn3_VIN3"/>
</dbReference>
<dbReference type="InterPro" id="IPR013783">
    <property type="entry name" value="Ig-like_fold"/>
</dbReference>
<feature type="compositionally biased region" description="Polar residues" evidence="6">
    <location>
        <begin position="616"/>
        <end position="633"/>
    </location>
</feature>
<dbReference type="InterPro" id="IPR036116">
    <property type="entry name" value="FN3_sf"/>
</dbReference>
<feature type="compositionally biased region" description="Polar residues" evidence="6">
    <location>
        <begin position="1"/>
        <end position="19"/>
    </location>
</feature>
<feature type="compositionally biased region" description="Basic and acidic residues" evidence="6">
    <location>
        <begin position="600"/>
        <end position="615"/>
    </location>
</feature>
<dbReference type="GO" id="GO:0010048">
    <property type="term" value="P:vernalization response"/>
    <property type="evidence" value="ECO:0007669"/>
    <property type="project" value="InterPro"/>
</dbReference>
<dbReference type="Gene3D" id="2.60.40.10">
    <property type="entry name" value="Immunoglobulins"/>
    <property type="match status" value="1"/>
</dbReference>
<dbReference type="Proteomes" id="UP001237642">
    <property type="component" value="Unassembled WGS sequence"/>
</dbReference>
<dbReference type="InterPro" id="IPR032881">
    <property type="entry name" value="Oberon-like_PHD"/>
</dbReference>
<organism evidence="8 9">
    <name type="scientific">Heracleum sosnowskyi</name>
    <dbReference type="NCBI Taxonomy" id="360622"/>
    <lineage>
        <taxon>Eukaryota</taxon>
        <taxon>Viridiplantae</taxon>
        <taxon>Streptophyta</taxon>
        <taxon>Embryophyta</taxon>
        <taxon>Tracheophyta</taxon>
        <taxon>Spermatophyta</taxon>
        <taxon>Magnoliopsida</taxon>
        <taxon>eudicotyledons</taxon>
        <taxon>Gunneridae</taxon>
        <taxon>Pentapetalae</taxon>
        <taxon>asterids</taxon>
        <taxon>campanulids</taxon>
        <taxon>Apiales</taxon>
        <taxon>Apiaceae</taxon>
        <taxon>Apioideae</taxon>
        <taxon>apioid superclade</taxon>
        <taxon>Tordylieae</taxon>
        <taxon>Tordyliinae</taxon>
        <taxon>Heracleum</taxon>
    </lineage>
</organism>
<dbReference type="EMBL" id="JAUIZM010000011">
    <property type="protein sequence ID" value="KAK1354744.1"/>
    <property type="molecule type" value="Genomic_DNA"/>
</dbReference>
<dbReference type="InterPro" id="IPR003961">
    <property type="entry name" value="FN3_dom"/>
</dbReference>
<evidence type="ECO:0000313" key="9">
    <source>
        <dbReference type="Proteomes" id="UP001237642"/>
    </source>
</evidence>
<dbReference type="PANTHER" id="PTHR46286">
    <property type="entry name" value="VIN3-LIKE PROTEIN 2-RELATED"/>
    <property type="match status" value="1"/>
</dbReference>
<feature type="region of interest" description="Disordered" evidence="6">
    <location>
        <begin position="99"/>
        <end position="123"/>
    </location>
</feature>
<feature type="region of interest" description="Disordered" evidence="6">
    <location>
        <begin position="150"/>
        <end position="203"/>
    </location>
</feature>
<dbReference type="GO" id="GO:0040029">
    <property type="term" value="P:epigenetic regulation of gene expression"/>
    <property type="evidence" value="ECO:0007669"/>
    <property type="project" value="InterPro"/>
</dbReference>
<keyword evidence="5" id="KW-0539">Nucleus</keyword>
<keyword evidence="2" id="KW-0479">Metal-binding</keyword>
<keyword evidence="3" id="KW-0863">Zinc-finger</keyword>
<evidence type="ECO:0000259" key="7">
    <source>
        <dbReference type="PROSITE" id="PS50853"/>
    </source>
</evidence>
<feature type="compositionally biased region" description="Polar residues" evidence="6">
    <location>
        <begin position="44"/>
        <end position="53"/>
    </location>
</feature>
<dbReference type="Pfam" id="PF23380">
    <property type="entry name" value="VIN3_C"/>
    <property type="match status" value="1"/>
</dbReference>
<feature type="domain" description="Fibronectin type-III" evidence="7">
    <location>
        <begin position="412"/>
        <end position="511"/>
    </location>
</feature>
<dbReference type="CDD" id="cd15521">
    <property type="entry name" value="PHD_VIN3_plant"/>
    <property type="match status" value="1"/>
</dbReference>
<feature type="region of interest" description="Disordered" evidence="6">
    <location>
        <begin position="594"/>
        <end position="653"/>
    </location>
</feature>
<proteinExistence type="predicted"/>
<dbReference type="AlphaFoldDB" id="A0AAD8GUH9"/>
<dbReference type="CDD" id="cd00063">
    <property type="entry name" value="FN3"/>
    <property type="match status" value="1"/>
</dbReference>
<protein>
    <submittedName>
        <fullName evidence="8">Protein VERNALIZATION INSENSITIVE 3</fullName>
    </submittedName>
</protein>
<accession>A0AAD8GUH9</accession>
<feature type="compositionally biased region" description="Low complexity" evidence="6">
    <location>
        <begin position="31"/>
        <end position="42"/>
    </location>
</feature>
<evidence type="ECO:0000256" key="1">
    <source>
        <dbReference type="ARBA" id="ARBA00004123"/>
    </source>
</evidence>
<dbReference type="PANTHER" id="PTHR46286:SF1">
    <property type="entry name" value="VIN3-LIKE PROTEIN 1"/>
    <property type="match status" value="1"/>
</dbReference>
<keyword evidence="9" id="KW-1185">Reference proteome</keyword>